<keyword evidence="2" id="KW-0732">Signal</keyword>
<dbReference type="InterPro" id="IPR032364">
    <property type="entry name" value="GramPos_pilinD1_N"/>
</dbReference>
<dbReference type="Pfam" id="PF16555">
    <property type="entry name" value="GramPos_pilinD1"/>
    <property type="match status" value="1"/>
</dbReference>
<keyword evidence="6" id="KW-1185">Reference proteome</keyword>
<evidence type="ECO:0000259" key="4">
    <source>
        <dbReference type="Pfam" id="PF17802"/>
    </source>
</evidence>
<organism evidence="5 6">
    <name type="scientific">Leuconostoc aquikimchii</name>
    <dbReference type="NCBI Taxonomy" id="3236804"/>
    <lineage>
        <taxon>Bacteria</taxon>
        <taxon>Bacillati</taxon>
        <taxon>Bacillota</taxon>
        <taxon>Bacilli</taxon>
        <taxon>Lactobacillales</taxon>
        <taxon>Lactobacillaceae</taxon>
        <taxon>Leuconostoc</taxon>
    </lineage>
</organism>
<evidence type="ECO:0000313" key="6">
    <source>
        <dbReference type="Proteomes" id="UP001556617"/>
    </source>
</evidence>
<keyword evidence="1" id="KW-0812">Transmembrane</keyword>
<accession>A0ABV3S3X2</accession>
<name>A0ABV3S3X2_9LACO</name>
<dbReference type="EMBL" id="JBFPER010000001">
    <property type="protein sequence ID" value="MEX0381140.1"/>
    <property type="molecule type" value="Genomic_DNA"/>
</dbReference>
<feature type="domain" description="SpaA-like prealbumin fold" evidence="4">
    <location>
        <begin position="187"/>
        <end position="274"/>
    </location>
</feature>
<feature type="domain" description="Gram-positive pilin subunit D1 N-terminal" evidence="3">
    <location>
        <begin position="57"/>
        <end position="133"/>
    </location>
</feature>
<dbReference type="InterPro" id="IPR013783">
    <property type="entry name" value="Ig-like_fold"/>
</dbReference>
<dbReference type="RefSeq" id="WP_367974708.1">
    <property type="nucleotide sequence ID" value="NZ_JBFPEQ010000001.1"/>
</dbReference>
<dbReference type="Gene3D" id="2.60.40.10">
    <property type="entry name" value="Immunoglobulins"/>
    <property type="match status" value="2"/>
</dbReference>
<protein>
    <submittedName>
        <fullName evidence="5">SpaA isopeptide-forming pilin-related protein</fullName>
    </submittedName>
</protein>
<feature type="transmembrane region" description="Helical" evidence="1">
    <location>
        <begin position="338"/>
        <end position="360"/>
    </location>
</feature>
<sequence length="370" mass="41772">MIKKMIVFIITCISFGVLSLQQDNLKVLADTDNQMTINLHHQLSVYESNPVSYTSGSNVTFQLYDLTADYQKYGDDENYFENLKSQNQGIQNYIKDRHMRLLDTETTDTNGQATFHVSKEYGKAYLIVQQKSSQFESDGLSYEQISDPVAFSISNQDIYKNKLDIETKSAIVTRIPYFFKYGQTLDHKEMPLSGVKFVLYKIVDNQKKYLTDDNNWKITDDPLHMKDVKKIVSDSAGLVALNNSKLPAGQYYFQEVQTLKNFDISSQAQHISVNIPAVTSLANVPPITVNGESLSKVAAGVVPGDVYQNASPKVLNYQQKHPTKEPPFNIPFLPETGIAIGSISLIGLLIILSVVLIKIYKKKIRIKKEF</sequence>
<dbReference type="Proteomes" id="UP001556617">
    <property type="component" value="Unassembled WGS sequence"/>
</dbReference>
<reference evidence="5 6" key="1">
    <citation type="submission" date="2024-07" db="EMBL/GenBank/DDBJ databases">
        <authorList>
            <person name="Yun M."/>
        </authorList>
    </citation>
    <scope>NUCLEOTIDE SEQUENCE [LARGE SCALE GENOMIC DNA]</scope>
    <source>
        <strain evidence="5 6">MS01</strain>
    </source>
</reference>
<dbReference type="Pfam" id="PF17802">
    <property type="entry name" value="SpaA"/>
    <property type="match status" value="1"/>
</dbReference>
<proteinExistence type="predicted"/>
<feature type="signal peptide" evidence="2">
    <location>
        <begin position="1"/>
        <end position="19"/>
    </location>
</feature>
<feature type="chain" id="PRO_5047065614" evidence="2">
    <location>
        <begin position="20"/>
        <end position="370"/>
    </location>
</feature>
<gene>
    <name evidence="5" type="ORF">AB3K24_07205</name>
</gene>
<evidence type="ECO:0000259" key="3">
    <source>
        <dbReference type="Pfam" id="PF16555"/>
    </source>
</evidence>
<keyword evidence="1" id="KW-1133">Transmembrane helix</keyword>
<dbReference type="InterPro" id="IPR041033">
    <property type="entry name" value="SpaA_PFL_dom_1"/>
</dbReference>
<comment type="caution">
    <text evidence="5">The sequence shown here is derived from an EMBL/GenBank/DDBJ whole genome shotgun (WGS) entry which is preliminary data.</text>
</comment>
<evidence type="ECO:0000256" key="2">
    <source>
        <dbReference type="SAM" id="SignalP"/>
    </source>
</evidence>
<evidence type="ECO:0000313" key="5">
    <source>
        <dbReference type="EMBL" id="MEX0381140.1"/>
    </source>
</evidence>
<evidence type="ECO:0000256" key="1">
    <source>
        <dbReference type="SAM" id="Phobius"/>
    </source>
</evidence>
<keyword evidence="1" id="KW-0472">Membrane</keyword>